<proteinExistence type="predicted"/>
<dbReference type="Gene3D" id="1.10.1740.10">
    <property type="match status" value="1"/>
</dbReference>
<comment type="caution">
    <text evidence="8">The sequence shown here is derived from an EMBL/GenBank/DDBJ whole genome shotgun (WGS) entry which is preliminary data.</text>
</comment>
<dbReference type="SUPFAM" id="SSF88946">
    <property type="entry name" value="Sigma2 domain of RNA polymerase sigma factors"/>
    <property type="match status" value="1"/>
</dbReference>
<evidence type="ECO:0000256" key="1">
    <source>
        <dbReference type="ARBA" id="ARBA00023015"/>
    </source>
</evidence>
<dbReference type="GO" id="GO:0003899">
    <property type="term" value="F:DNA-directed RNA polymerase activity"/>
    <property type="evidence" value="ECO:0007669"/>
    <property type="project" value="InterPro"/>
</dbReference>
<dbReference type="InterPro" id="IPR013325">
    <property type="entry name" value="RNA_pol_sigma_r2"/>
</dbReference>
<keyword evidence="2" id="KW-0731">Sigma factor</keyword>
<dbReference type="Gene3D" id="1.20.140.160">
    <property type="match status" value="1"/>
</dbReference>
<dbReference type="PIRSF" id="PIRSF000770">
    <property type="entry name" value="RNA_pol_sigma-SigE/K"/>
    <property type="match status" value="1"/>
</dbReference>
<dbReference type="PANTHER" id="PTHR30385">
    <property type="entry name" value="SIGMA FACTOR F FLAGELLAR"/>
    <property type="match status" value="1"/>
</dbReference>
<dbReference type="PRINTS" id="PR00046">
    <property type="entry name" value="SIGMA70FCT"/>
</dbReference>
<keyword evidence="3" id="KW-0238">DNA-binding</keyword>
<dbReference type="PANTHER" id="PTHR30385:SF7">
    <property type="entry name" value="RNA POLYMERASE SIGMA FACTOR FLIA"/>
    <property type="match status" value="1"/>
</dbReference>
<dbReference type="EMBL" id="BARS01054586">
    <property type="protein sequence ID" value="GAG50063.1"/>
    <property type="molecule type" value="Genomic_DNA"/>
</dbReference>
<dbReference type="GO" id="GO:0006352">
    <property type="term" value="P:DNA-templated transcription initiation"/>
    <property type="evidence" value="ECO:0007669"/>
    <property type="project" value="InterPro"/>
</dbReference>
<feature type="domain" description="RNA polymerase sigma-70 region 3" evidence="5">
    <location>
        <begin position="68"/>
        <end position="133"/>
    </location>
</feature>
<name>X0YNM9_9ZZZZ</name>
<dbReference type="Pfam" id="PF04542">
    <property type="entry name" value="Sigma70_r2"/>
    <property type="match status" value="1"/>
</dbReference>
<evidence type="ECO:0000259" key="5">
    <source>
        <dbReference type="Pfam" id="PF04539"/>
    </source>
</evidence>
<dbReference type="InterPro" id="IPR007627">
    <property type="entry name" value="RNA_pol_sigma70_r2"/>
</dbReference>
<gene>
    <name evidence="8" type="ORF">S01H1_80784</name>
</gene>
<dbReference type="NCBIfam" id="TIGR02479">
    <property type="entry name" value="FliA_WhiG"/>
    <property type="match status" value="1"/>
</dbReference>
<evidence type="ECO:0000256" key="2">
    <source>
        <dbReference type="ARBA" id="ARBA00023082"/>
    </source>
</evidence>
<dbReference type="InterPro" id="IPR007630">
    <property type="entry name" value="RNA_pol_sigma70_r4"/>
</dbReference>
<dbReference type="NCBIfam" id="NF005413">
    <property type="entry name" value="PRK06986.1"/>
    <property type="match status" value="1"/>
</dbReference>
<dbReference type="Pfam" id="PF04545">
    <property type="entry name" value="Sigma70_r4"/>
    <property type="match status" value="1"/>
</dbReference>
<feature type="domain" description="RNA polymerase sigma-70 region 2" evidence="6">
    <location>
        <begin position="7"/>
        <end position="61"/>
    </location>
</feature>
<dbReference type="NCBIfam" id="TIGR02937">
    <property type="entry name" value="sigma70-ECF"/>
    <property type="match status" value="1"/>
</dbReference>
<dbReference type="InterPro" id="IPR014284">
    <property type="entry name" value="RNA_pol_sigma-70_dom"/>
</dbReference>
<dbReference type="GO" id="GO:0016987">
    <property type="term" value="F:sigma factor activity"/>
    <property type="evidence" value="ECO:0007669"/>
    <property type="project" value="UniProtKB-KW"/>
</dbReference>
<evidence type="ECO:0000259" key="6">
    <source>
        <dbReference type="Pfam" id="PF04542"/>
    </source>
</evidence>
<dbReference type="CDD" id="cd06171">
    <property type="entry name" value="Sigma70_r4"/>
    <property type="match status" value="1"/>
</dbReference>
<sequence length="214" mass="23670">MGRIAARLPSHIDAADLYNVGVIGLMDAANKFEEDRGVKFASYAEHRVKGAILDELRSMDWVSRGVREKSRKLERAYKEVEQNLGRTANSEEVANFLDIAADEFNALQNRAHSATVYSLDAPASPTDGEMAELCDITECHTFENQFAALSRGRLAGKIAAAIEALPERERLTVSLYYYEDLSLKEIGLIFGVSESRVCQIHTKATKALKASLTN</sequence>
<evidence type="ECO:0000313" key="8">
    <source>
        <dbReference type="EMBL" id="GAG50063.1"/>
    </source>
</evidence>
<dbReference type="GO" id="GO:0003677">
    <property type="term" value="F:DNA binding"/>
    <property type="evidence" value="ECO:0007669"/>
    <property type="project" value="UniProtKB-KW"/>
</dbReference>
<dbReference type="InterPro" id="IPR012845">
    <property type="entry name" value="RNA_pol_sigma_FliA_WhiG"/>
</dbReference>
<reference evidence="8" key="1">
    <citation type="journal article" date="2014" name="Front. Microbiol.">
        <title>High frequency of phylogenetically diverse reductive dehalogenase-homologous genes in deep subseafloor sedimentary metagenomes.</title>
        <authorList>
            <person name="Kawai M."/>
            <person name="Futagami T."/>
            <person name="Toyoda A."/>
            <person name="Takaki Y."/>
            <person name="Nishi S."/>
            <person name="Hori S."/>
            <person name="Arai W."/>
            <person name="Tsubouchi T."/>
            <person name="Morono Y."/>
            <person name="Uchiyama I."/>
            <person name="Ito T."/>
            <person name="Fujiyama A."/>
            <person name="Inagaki F."/>
            <person name="Takami H."/>
        </authorList>
    </citation>
    <scope>NUCLEOTIDE SEQUENCE</scope>
    <source>
        <strain evidence="8">Expedition CK06-06</strain>
    </source>
</reference>
<evidence type="ECO:0000259" key="7">
    <source>
        <dbReference type="Pfam" id="PF04545"/>
    </source>
</evidence>
<evidence type="ECO:0000256" key="3">
    <source>
        <dbReference type="ARBA" id="ARBA00023125"/>
    </source>
</evidence>
<organism evidence="8">
    <name type="scientific">marine sediment metagenome</name>
    <dbReference type="NCBI Taxonomy" id="412755"/>
    <lineage>
        <taxon>unclassified sequences</taxon>
        <taxon>metagenomes</taxon>
        <taxon>ecological metagenomes</taxon>
    </lineage>
</organism>
<protein>
    <recommendedName>
        <fullName evidence="9">RNA polymerase sigma-70 domain-containing protein</fullName>
    </recommendedName>
</protein>
<evidence type="ECO:0000256" key="4">
    <source>
        <dbReference type="ARBA" id="ARBA00023163"/>
    </source>
</evidence>
<dbReference type="SUPFAM" id="SSF88659">
    <property type="entry name" value="Sigma3 and sigma4 domains of RNA polymerase sigma factors"/>
    <property type="match status" value="2"/>
</dbReference>
<dbReference type="InterPro" id="IPR007624">
    <property type="entry name" value="RNA_pol_sigma70_r3"/>
</dbReference>
<dbReference type="Pfam" id="PF04539">
    <property type="entry name" value="Sigma70_r3"/>
    <property type="match status" value="1"/>
</dbReference>
<dbReference type="InterPro" id="IPR000943">
    <property type="entry name" value="RNA_pol_sigma70"/>
</dbReference>
<keyword evidence="1" id="KW-0805">Transcription regulation</keyword>
<accession>X0YNM9</accession>
<dbReference type="AlphaFoldDB" id="X0YNM9"/>
<keyword evidence="4" id="KW-0804">Transcription</keyword>
<evidence type="ECO:0008006" key="9">
    <source>
        <dbReference type="Google" id="ProtNLM"/>
    </source>
</evidence>
<feature type="domain" description="RNA polymerase sigma-70 region 4" evidence="7">
    <location>
        <begin position="161"/>
        <end position="209"/>
    </location>
</feature>
<dbReference type="InterPro" id="IPR013324">
    <property type="entry name" value="RNA_pol_sigma_r3/r4-like"/>
</dbReference>